<sequence length="348" mass="33452">MITRLVRGGLAAALAATALAAGAVTSATASAATPARAAAAGPNVSVTQAGNYPIFPVDNTNFAVTWTSNGTADLTGPTRLTVDLPPGLTTSGAAFTAVPADYTFTQTVSADGRRLEAVFTGTRAPGRSDFMKVYVASHGTRPAGAITVTVANAGDADPSDNVSTYLLGSGLQPRTTAPAPAVTGLGTTTGPGAGGTAVTVAGTHLTNGFVLFGGVPASGTCTDTACTVTTPGGSGSVPVTVVTPGGPAAAPTAFDYTGAPPAPPAAPVVTNLTTKSGPAAGGTQLYVQGSNLTYGTVAFGGVPAAHVSCGPTFCSATAPAGTGTVDVTVTTAGGTSAPGAADRFTYAA</sequence>
<keyword evidence="4" id="KW-1185">Reference proteome</keyword>
<proteinExistence type="predicted"/>
<evidence type="ECO:0000256" key="1">
    <source>
        <dbReference type="SAM" id="SignalP"/>
    </source>
</evidence>
<accession>A0ABW1F7G9</accession>
<dbReference type="Proteomes" id="UP001596067">
    <property type="component" value="Unassembled WGS sequence"/>
</dbReference>
<protein>
    <submittedName>
        <fullName evidence="3">IPT/TIG domain-containing protein</fullName>
    </submittedName>
</protein>
<comment type="caution">
    <text evidence="3">The sequence shown here is derived from an EMBL/GenBank/DDBJ whole genome shotgun (WGS) entry which is preliminary data.</text>
</comment>
<dbReference type="SUPFAM" id="SSF81296">
    <property type="entry name" value="E set domains"/>
    <property type="match status" value="2"/>
</dbReference>
<dbReference type="Pfam" id="PF01833">
    <property type="entry name" value="TIG"/>
    <property type="match status" value="2"/>
</dbReference>
<dbReference type="Gene3D" id="2.60.40.10">
    <property type="entry name" value="Immunoglobulins"/>
    <property type="match status" value="2"/>
</dbReference>
<evidence type="ECO:0000313" key="3">
    <source>
        <dbReference type="EMBL" id="MFC5889663.1"/>
    </source>
</evidence>
<keyword evidence="1" id="KW-0732">Signal</keyword>
<name>A0ABW1F7G9_9ACTN</name>
<dbReference type="EMBL" id="JBHSOD010000061">
    <property type="protein sequence ID" value="MFC5889663.1"/>
    <property type="molecule type" value="Genomic_DNA"/>
</dbReference>
<organism evidence="3 4">
    <name type="scientific">Kitasatospora aburaviensis</name>
    <dbReference type="NCBI Taxonomy" id="67265"/>
    <lineage>
        <taxon>Bacteria</taxon>
        <taxon>Bacillati</taxon>
        <taxon>Actinomycetota</taxon>
        <taxon>Actinomycetes</taxon>
        <taxon>Kitasatosporales</taxon>
        <taxon>Streptomycetaceae</taxon>
        <taxon>Kitasatospora</taxon>
    </lineage>
</organism>
<dbReference type="InterPro" id="IPR014756">
    <property type="entry name" value="Ig_E-set"/>
</dbReference>
<dbReference type="RefSeq" id="WP_313766667.1">
    <property type="nucleotide sequence ID" value="NZ_BAAAVH010000119.1"/>
</dbReference>
<reference evidence="4" key="1">
    <citation type="journal article" date="2019" name="Int. J. Syst. Evol. Microbiol.">
        <title>The Global Catalogue of Microorganisms (GCM) 10K type strain sequencing project: providing services to taxonomists for standard genome sequencing and annotation.</title>
        <authorList>
            <consortium name="The Broad Institute Genomics Platform"/>
            <consortium name="The Broad Institute Genome Sequencing Center for Infectious Disease"/>
            <person name="Wu L."/>
            <person name="Ma J."/>
        </authorList>
    </citation>
    <scope>NUCLEOTIDE SEQUENCE [LARGE SCALE GENOMIC DNA]</scope>
    <source>
        <strain evidence="4">CGMCC 4.1469</strain>
    </source>
</reference>
<dbReference type="SMART" id="SM00429">
    <property type="entry name" value="IPT"/>
    <property type="match status" value="2"/>
</dbReference>
<evidence type="ECO:0000259" key="2">
    <source>
        <dbReference type="SMART" id="SM00429"/>
    </source>
</evidence>
<gene>
    <name evidence="3" type="ORF">ACFP0N_32325</name>
</gene>
<evidence type="ECO:0000313" key="4">
    <source>
        <dbReference type="Proteomes" id="UP001596067"/>
    </source>
</evidence>
<dbReference type="InterPro" id="IPR013783">
    <property type="entry name" value="Ig-like_fold"/>
</dbReference>
<feature type="domain" description="IPT/TIG" evidence="2">
    <location>
        <begin position="179"/>
        <end position="257"/>
    </location>
</feature>
<feature type="chain" id="PRO_5047107697" evidence="1">
    <location>
        <begin position="32"/>
        <end position="348"/>
    </location>
</feature>
<feature type="signal peptide" evidence="1">
    <location>
        <begin position="1"/>
        <end position="31"/>
    </location>
</feature>
<feature type="domain" description="IPT/TIG" evidence="2">
    <location>
        <begin position="266"/>
        <end position="347"/>
    </location>
</feature>
<dbReference type="InterPro" id="IPR002909">
    <property type="entry name" value="IPT_dom"/>
</dbReference>